<dbReference type="Proteomes" id="UP001201980">
    <property type="component" value="Unassembled WGS sequence"/>
</dbReference>
<evidence type="ECO:0000313" key="2">
    <source>
        <dbReference type="Proteomes" id="UP001201980"/>
    </source>
</evidence>
<name>A0AAD5RQD4_9PEZI</name>
<sequence length="185" mass="20636">MDALCLNQKNWPEKSRELPNVGAVYARAETVLNSILRKDMVSLIQALSGSDFLKLVPPSSTSSRIKSLLVLKQLERNLFADTTGIPRGPWTLRQPQGSVSGNLGRVRKTARPCIRSKGDFPPLGWGDMFWLYPSRLTHSEKLPPWLPDPRYRLLPGENEIVPESVESSSNGPLVKMKTAALVFKN</sequence>
<proteinExistence type="predicted"/>
<keyword evidence="2" id="KW-1185">Reference proteome</keyword>
<organism evidence="1 2">
    <name type="scientific">Zalerion maritima</name>
    <dbReference type="NCBI Taxonomy" id="339359"/>
    <lineage>
        <taxon>Eukaryota</taxon>
        <taxon>Fungi</taxon>
        <taxon>Dikarya</taxon>
        <taxon>Ascomycota</taxon>
        <taxon>Pezizomycotina</taxon>
        <taxon>Sordariomycetes</taxon>
        <taxon>Lulworthiomycetidae</taxon>
        <taxon>Lulworthiales</taxon>
        <taxon>Lulworthiaceae</taxon>
        <taxon>Zalerion</taxon>
    </lineage>
</organism>
<dbReference type="EMBL" id="JAKWBI020000172">
    <property type="protein sequence ID" value="KAJ2900486.1"/>
    <property type="molecule type" value="Genomic_DNA"/>
</dbReference>
<comment type="caution">
    <text evidence="1">The sequence shown here is derived from an EMBL/GenBank/DDBJ whole genome shotgun (WGS) entry which is preliminary data.</text>
</comment>
<accession>A0AAD5RQD4</accession>
<protein>
    <submittedName>
        <fullName evidence="1">Uncharacterized protein</fullName>
    </submittedName>
</protein>
<gene>
    <name evidence="1" type="ORF">MKZ38_002440</name>
</gene>
<evidence type="ECO:0000313" key="1">
    <source>
        <dbReference type="EMBL" id="KAJ2900486.1"/>
    </source>
</evidence>
<reference evidence="1" key="1">
    <citation type="submission" date="2022-07" db="EMBL/GenBank/DDBJ databases">
        <title>Draft genome sequence of Zalerion maritima ATCC 34329, a (micro)plastics degrading marine fungus.</title>
        <authorList>
            <person name="Paco A."/>
            <person name="Goncalves M.F.M."/>
            <person name="Rocha-Santos T.A.P."/>
            <person name="Alves A."/>
        </authorList>
    </citation>
    <scope>NUCLEOTIDE SEQUENCE</scope>
    <source>
        <strain evidence="1">ATCC 34329</strain>
    </source>
</reference>
<dbReference type="AlphaFoldDB" id="A0AAD5RQD4"/>